<dbReference type="InterPro" id="IPR011626">
    <property type="entry name" value="Alpha-macroglobulin_TED"/>
</dbReference>
<comment type="similarity">
    <text evidence="1">Belongs to the protease inhibitor I39 (alpha-2-macroglobulin) family.</text>
</comment>
<dbReference type="SMART" id="SM01359">
    <property type="entry name" value="A2M_N_2"/>
    <property type="match status" value="1"/>
</dbReference>
<organism evidence="10 11">
    <name type="scientific">Cyprinus carpio</name>
    <name type="common">Common carp</name>
    <dbReference type="NCBI Taxonomy" id="7962"/>
    <lineage>
        <taxon>Eukaryota</taxon>
        <taxon>Metazoa</taxon>
        <taxon>Chordata</taxon>
        <taxon>Craniata</taxon>
        <taxon>Vertebrata</taxon>
        <taxon>Euteleostomi</taxon>
        <taxon>Actinopterygii</taxon>
        <taxon>Neopterygii</taxon>
        <taxon>Teleostei</taxon>
        <taxon>Ostariophysi</taxon>
        <taxon>Cypriniformes</taxon>
        <taxon>Cyprinidae</taxon>
        <taxon>Cyprininae</taxon>
        <taxon>Cyprinus</taxon>
    </lineage>
</organism>
<sequence length="1179" mass="130867">TVNFRVVTVDTNFAPLDQQDSQENRIGQWTNVSSTRWILQRSYELNPEAHQGVYRLRAYIGERMISYEFEVKKYVLPKFEVTVQSPDKVSVDEEELIIEVCGKYTYGQPVPGKSWVKVCRNVLHYVLTLESNTICLEETTEVCELKCSTSNGTYITMKKYKSVSLTYEIGKVTLTDLPKTYEHGSVIEGKVSQKSVCLNAPIQNKVVYLFEGETWSSKLLLNLTTDSDGFASFSLNTSSLPERDINLMASVYPELHHYGHKTPYISKDKKTVQLFQAATPYTPTLSELIIENIEQPLQCDAEFTLTIKYYFIGETAEDFKTDIVYMVLSRGVILHHGSEKVEVKTSNGAGSGTVSFKLSVGADLAPAVQILAYCVLPSENVAAGSTKFDVEKCFSNKVSLQFSPAKAVPGEKNTLQLSAQPGSLCGLSAVDQSVLIMESGKLAVMYLLADGDFGTSSRDSPAVTIRTVFPETWIWELAEVGDSGSTQVPVTVPDTITSWETEAFCLSSEGLGLAPPTQLTVFQPFFLELSLPYSIIRGEIFELKATVFNYLSKCIMVKVTPAPSSDYTLKASADDQYSSCLCANGRKTFKWILTPSVLGVMNITVSAEAEASQTVCDNEIVSVPERGRIDTVTRSLLVQAEGTEKTETYSWLFCPKGDSLSEEVNLTLPKDVIEGSARSSVSVIGDILGRALRNLNGLLRMPYGCGEQNMAVLSPNIYILQYLENTEQLTSAIREKATGFLKSGYQRQLNYKHYDGSYSTFGYGDGNTWLTAFVLRSFGKAQKYIFIDPQIIQSAKDWLISRRDSDGCFIQQGRLFNNRMKGGVNDNVTMTAYITASLLELETPVTDPVVSKGLSCLRSVIENVKNTYTTALLAYTFSLARDMDTRQQLFKKLEHVAISEGSHLHWSQSASADDSDSLEVEISSYVLLAVLTADSLTTADLGFANRIVSWLVKQQNAYGGFSSTQDTVVALQALSLYATKVFSSDGSSTVTVQSAGDTHLFDVNQDNKLLYQEKQLQNVPAKYSIEVKGSTCVSVQVCSFYNIPTPTEDKTLRIDAKLEGDCKTLGQTFILKFTVKYHGLQERTNMVIVDIKLLSGFTADTSMIQTSSGRYASLVERVDAKDDHVIMYLKEIPKNIPMNYQIQMKQVLPVKNLQPAVVKVYDYYQTSDQSETEYSFHCQ</sequence>
<evidence type="ECO:0000256" key="6">
    <source>
        <dbReference type="ARBA" id="ARBA00023180"/>
    </source>
</evidence>
<dbReference type="Pfam" id="PF00207">
    <property type="entry name" value="A2M"/>
    <property type="match status" value="1"/>
</dbReference>
<dbReference type="Gene3D" id="2.60.40.1930">
    <property type="match status" value="2"/>
</dbReference>
<reference evidence="10" key="1">
    <citation type="submission" date="2025-08" db="UniProtKB">
        <authorList>
            <consortium name="Ensembl"/>
        </authorList>
    </citation>
    <scope>IDENTIFICATION</scope>
</reference>
<dbReference type="Gene3D" id="2.60.40.10">
    <property type="entry name" value="Immunoglobulins"/>
    <property type="match status" value="1"/>
</dbReference>
<dbReference type="SUPFAM" id="SSF49410">
    <property type="entry name" value="Alpha-macroglobulin receptor domain"/>
    <property type="match status" value="1"/>
</dbReference>
<dbReference type="GO" id="GO:0007399">
    <property type="term" value="P:nervous system development"/>
    <property type="evidence" value="ECO:0007669"/>
    <property type="project" value="UniProtKB-ARBA"/>
</dbReference>
<dbReference type="InterPro" id="IPR001599">
    <property type="entry name" value="Macroglobln_a2"/>
</dbReference>
<dbReference type="GO" id="GO:0004867">
    <property type="term" value="F:serine-type endopeptidase inhibitor activity"/>
    <property type="evidence" value="ECO:0007669"/>
    <property type="project" value="UniProtKB-KW"/>
</dbReference>
<evidence type="ECO:0000256" key="5">
    <source>
        <dbReference type="ARBA" id="ARBA00023157"/>
    </source>
</evidence>
<evidence type="ECO:0000256" key="1">
    <source>
        <dbReference type="ARBA" id="ARBA00010952"/>
    </source>
</evidence>
<dbReference type="Gene3D" id="2.60.40.1940">
    <property type="match status" value="1"/>
</dbReference>
<dbReference type="AlphaFoldDB" id="A0A8C2AIB0"/>
<dbReference type="SUPFAM" id="SSF81296">
    <property type="entry name" value="E set domains"/>
    <property type="match status" value="1"/>
</dbReference>
<evidence type="ECO:0000256" key="3">
    <source>
        <dbReference type="ARBA" id="ARBA00022729"/>
    </source>
</evidence>
<dbReference type="Gene3D" id="1.50.10.20">
    <property type="match status" value="1"/>
</dbReference>
<evidence type="ECO:0008006" key="12">
    <source>
        <dbReference type="Google" id="ProtNLM"/>
    </source>
</evidence>
<dbReference type="Pfam" id="PF17791">
    <property type="entry name" value="MG3"/>
    <property type="match status" value="1"/>
</dbReference>
<dbReference type="FunFam" id="1.50.10.20:FF:000001">
    <property type="entry name" value="CD109 isoform 1"/>
    <property type="match status" value="1"/>
</dbReference>
<dbReference type="InterPro" id="IPR013783">
    <property type="entry name" value="Ig-like_fold"/>
</dbReference>
<dbReference type="InterPro" id="IPR050473">
    <property type="entry name" value="A2M/Complement_sys"/>
</dbReference>
<dbReference type="Pfam" id="PF07677">
    <property type="entry name" value="A2M_recep"/>
    <property type="match status" value="1"/>
</dbReference>
<dbReference type="CDD" id="cd02897">
    <property type="entry name" value="A2M_2"/>
    <property type="match status" value="1"/>
</dbReference>
<feature type="domain" description="Alpha-macroglobulin receptor-binding" evidence="9">
    <location>
        <begin position="1084"/>
        <end position="1174"/>
    </location>
</feature>
<dbReference type="Ensembl" id="ENSCCRT00015109297.1">
    <property type="protein sequence ID" value="ENSCCRP00015105914.1"/>
    <property type="gene ID" value="ENSCCRG00015041483.1"/>
</dbReference>
<dbReference type="SMART" id="SM01361">
    <property type="entry name" value="A2M_recep"/>
    <property type="match status" value="1"/>
</dbReference>
<dbReference type="SMART" id="SM01419">
    <property type="entry name" value="Thiol-ester_cl"/>
    <property type="match status" value="1"/>
</dbReference>
<dbReference type="Pfam" id="PF07678">
    <property type="entry name" value="TED_complement"/>
    <property type="match status" value="1"/>
</dbReference>
<dbReference type="Gene3D" id="2.20.130.20">
    <property type="match status" value="1"/>
</dbReference>
<keyword evidence="6" id="KW-0325">Glycoprotein</keyword>
<evidence type="ECO:0000259" key="8">
    <source>
        <dbReference type="SMART" id="SM01360"/>
    </source>
</evidence>
<keyword evidence="3" id="KW-0732">Signal</keyword>
<dbReference type="PANTHER" id="PTHR11412">
    <property type="entry name" value="MACROGLOBULIN / COMPLEMENT"/>
    <property type="match status" value="1"/>
</dbReference>
<dbReference type="FunFam" id="2.60.40.10:FF:000312">
    <property type="entry name" value="Alpha-2-macroglobulin like 1"/>
    <property type="match status" value="1"/>
</dbReference>
<name>A0A8C2AIB0_CYPCA</name>
<dbReference type="PROSITE" id="PS00477">
    <property type="entry name" value="ALPHA_2_MACROGLOBULIN"/>
    <property type="match status" value="1"/>
</dbReference>
<dbReference type="SMART" id="SM01360">
    <property type="entry name" value="A2M"/>
    <property type="match status" value="1"/>
</dbReference>
<dbReference type="InterPro" id="IPR041555">
    <property type="entry name" value="MG3"/>
</dbReference>
<evidence type="ECO:0000259" key="9">
    <source>
        <dbReference type="SMART" id="SM01361"/>
    </source>
</evidence>
<dbReference type="Proteomes" id="UP000694700">
    <property type="component" value="Unplaced"/>
</dbReference>
<keyword evidence="2" id="KW-0646">Protease inhibitor</keyword>
<dbReference type="InterPro" id="IPR036595">
    <property type="entry name" value="A-macroglobulin_rcpt-bd_sf"/>
</dbReference>
<dbReference type="InterPro" id="IPR047565">
    <property type="entry name" value="Alpha-macroglob_thiol-ester_cl"/>
</dbReference>
<proteinExistence type="inferred from homology"/>
<accession>A0A8C2AIB0</accession>
<dbReference type="PANTHER" id="PTHR11412:SF150">
    <property type="entry name" value="ALPHA-2-MACROGLOBULIN-RELATED"/>
    <property type="match status" value="1"/>
</dbReference>
<feature type="domain" description="Alpha-2-macroglobulin" evidence="8">
    <location>
        <begin position="472"/>
        <end position="561"/>
    </location>
</feature>
<dbReference type="InterPro" id="IPR014756">
    <property type="entry name" value="Ig_E-set"/>
</dbReference>
<dbReference type="Gene3D" id="2.60.120.1540">
    <property type="match status" value="1"/>
</dbReference>
<protein>
    <recommendedName>
        <fullName evidence="12">Alpha-2-macroglobulin</fullName>
    </recommendedName>
</protein>
<keyword evidence="5" id="KW-1015">Disulfide bond</keyword>
<dbReference type="InterPro" id="IPR019742">
    <property type="entry name" value="MacrogloblnA2_CS"/>
</dbReference>
<dbReference type="InterPro" id="IPR011625">
    <property type="entry name" value="A2M_N_BRD"/>
</dbReference>
<evidence type="ECO:0000256" key="4">
    <source>
        <dbReference type="ARBA" id="ARBA00022900"/>
    </source>
</evidence>
<evidence type="ECO:0000256" key="2">
    <source>
        <dbReference type="ARBA" id="ARBA00022690"/>
    </source>
</evidence>
<evidence type="ECO:0000313" key="11">
    <source>
        <dbReference type="Proteomes" id="UP000694700"/>
    </source>
</evidence>
<feature type="domain" description="Alpha-2-macroglobulin bait region" evidence="7">
    <location>
        <begin position="288"/>
        <end position="437"/>
    </location>
</feature>
<dbReference type="SUPFAM" id="SSF48239">
    <property type="entry name" value="Terpenoid cyclases/Protein prenyltransferases"/>
    <property type="match status" value="1"/>
</dbReference>
<keyword evidence="4" id="KW-0722">Serine protease inhibitor</keyword>
<dbReference type="Pfam" id="PF07703">
    <property type="entry name" value="A2M_BRD"/>
    <property type="match status" value="1"/>
</dbReference>
<dbReference type="Gene3D" id="2.60.40.690">
    <property type="entry name" value="Alpha-macroglobulin, receptor-binding domain"/>
    <property type="match status" value="1"/>
</dbReference>
<dbReference type="GO" id="GO:0005615">
    <property type="term" value="C:extracellular space"/>
    <property type="evidence" value="ECO:0007669"/>
    <property type="project" value="InterPro"/>
</dbReference>
<dbReference type="InterPro" id="IPR009048">
    <property type="entry name" value="A-macroglobulin_rcpt-bd"/>
</dbReference>
<evidence type="ECO:0000313" key="10">
    <source>
        <dbReference type="Ensembl" id="ENSCCRP00015105914.1"/>
    </source>
</evidence>
<dbReference type="InterPro" id="IPR041813">
    <property type="entry name" value="A2M_TED"/>
</dbReference>
<evidence type="ECO:0000259" key="7">
    <source>
        <dbReference type="SMART" id="SM01359"/>
    </source>
</evidence>
<dbReference type="InterPro" id="IPR008930">
    <property type="entry name" value="Terpenoid_cyclase/PrenylTrfase"/>
</dbReference>